<dbReference type="Pfam" id="PF00069">
    <property type="entry name" value="Pkinase"/>
    <property type="match status" value="1"/>
</dbReference>
<dbReference type="PROSITE" id="PS00107">
    <property type="entry name" value="PROTEIN_KINASE_ATP"/>
    <property type="match status" value="1"/>
</dbReference>
<evidence type="ECO:0000256" key="8">
    <source>
        <dbReference type="SAM" id="MobiDB-lite"/>
    </source>
</evidence>
<reference evidence="10 11" key="1">
    <citation type="submission" date="2019-02" db="EMBL/GenBank/DDBJ databases">
        <title>Genome sequencing of the rare red list fungi Phellinidium pouzarii.</title>
        <authorList>
            <person name="Buettner E."/>
            <person name="Kellner H."/>
        </authorList>
    </citation>
    <scope>NUCLEOTIDE SEQUENCE [LARGE SCALE GENOMIC DNA]</scope>
    <source>
        <strain evidence="10 11">DSM 108285</strain>
    </source>
</reference>
<comment type="similarity">
    <text evidence="1">Belongs to the protein kinase superfamily. NEK Ser/Thr protein kinase family. NIMA subfamily.</text>
</comment>
<keyword evidence="6 7" id="KW-0067">ATP-binding</keyword>
<dbReference type="InterPro" id="IPR050660">
    <property type="entry name" value="NEK_Ser/Thr_kinase"/>
</dbReference>
<comment type="caution">
    <text evidence="10">The sequence shown here is derived from an EMBL/GenBank/DDBJ whole genome shotgun (WGS) entry which is preliminary data.</text>
</comment>
<dbReference type="InterPro" id="IPR011009">
    <property type="entry name" value="Kinase-like_dom_sf"/>
</dbReference>
<dbReference type="EMBL" id="SGPK01000352">
    <property type="protein sequence ID" value="THH04354.1"/>
    <property type="molecule type" value="Genomic_DNA"/>
</dbReference>
<keyword evidence="3" id="KW-0808">Transferase</keyword>
<dbReference type="OrthoDB" id="541276at2759"/>
<evidence type="ECO:0000256" key="2">
    <source>
        <dbReference type="ARBA" id="ARBA00012513"/>
    </source>
</evidence>
<evidence type="ECO:0000256" key="1">
    <source>
        <dbReference type="ARBA" id="ARBA00010886"/>
    </source>
</evidence>
<dbReference type="AlphaFoldDB" id="A0A4S4KZM4"/>
<evidence type="ECO:0000313" key="11">
    <source>
        <dbReference type="Proteomes" id="UP000308199"/>
    </source>
</evidence>
<protein>
    <recommendedName>
        <fullName evidence="2">non-specific serine/threonine protein kinase</fullName>
        <ecNumber evidence="2">2.7.11.1</ecNumber>
    </recommendedName>
</protein>
<evidence type="ECO:0000256" key="7">
    <source>
        <dbReference type="PROSITE-ProRule" id="PRU10141"/>
    </source>
</evidence>
<feature type="binding site" evidence="7">
    <location>
        <position position="58"/>
    </location>
    <ligand>
        <name>ATP</name>
        <dbReference type="ChEBI" id="CHEBI:30616"/>
    </ligand>
</feature>
<dbReference type="PANTHER" id="PTHR43671">
    <property type="entry name" value="SERINE/THREONINE-PROTEIN KINASE NEK"/>
    <property type="match status" value="1"/>
</dbReference>
<accession>A0A4S4KZM4</accession>
<dbReference type="InterPro" id="IPR008271">
    <property type="entry name" value="Ser/Thr_kinase_AS"/>
</dbReference>
<gene>
    <name evidence="10" type="ORF">EW145_g5586</name>
</gene>
<dbReference type="GO" id="GO:0005524">
    <property type="term" value="F:ATP binding"/>
    <property type="evidence" value="ECO:0007669"/>
    <property type="project" value="UniProtKB-UniRule"/>
</dbReference>
<dbReference type="PANTHER" id="PTHR43671:SF13">
    <property type="entry name" value="SERINE_THREONINE-PROTEIN KINASE NEK2"/>
    <property type="match status" value="1"/>
</dbReference>
<keyword evidence="4 7" id="KW-0547">Nucleotide-binding</keyword>
<sequence length="532" mass="59293">MVRNDEFADTPSSYLPELVGYLIDDDRLRLTAIIGRGSWGVVYRAETVADPDIVYAVKCLYGGALTDDQKKTIQHEVSLHNICALETPRVLRIHTIIENNDDGILFIVSDLCEDGDLLDRIISGKYAGQGELIKDTFVQILDGLEACHRIKVYHRDLKPENVFVRNNGKTVVLGDFGFATTRRITSDFRLGSEPFMSPEVRGGLKNNLKSFSTPHADIWALGVILMNLVTGCLPWTKASLKDKNFAKYIYDDPDHIYHTFRISREANEIFKSVFTADPRLRTSIADLRTRIKAIKSFWPGVKPEPDFPSMFSERYISVDFDLDTDSDTLSDVSVPLHVVNGDNQYNHNDIVEDIIESGFLNQYDVENQRHTFSYIAVAPLSEDISQQTSAIESLMEEGLPHAPMTTFTVASEHDISDEGLNYDDDNNNSDSESVADSEGPITPETRATDTGDVDAPFALDDIDNIAALDLGETNVSFEAVALPVHLAPVKDAHKAMEEAKPEHADAMKEPSAKRMFLNAARLMGMPLSKMIL</sequence>
<evidence type="ECO:0000259" key="9">
    <source>
        <dbReference type="PROSITE" id="PS50011"/>
    </source>
</evidence>
<keyword evidence="5" id="KW-0418">Kinase</keyword>
<dbReference type="PROSITE" id="PS00108">
    <property type="entry name" value="PROTEIN_KINASE_ST"/>
    <property type="match status" value="1"/>
</dbReference>
<dbReference type="Gene3D" id="1.10.510.10">
    <property type="entry name" value="Transferase(Phosphotransferase) domain 1"/>
    <property type="match status" value="1"/>
</dbReference>
<feature type="region of interest" description="Disordered" evidence="8">
    <location>
        <begin position="416"/>
        <end position="453"/>
    </location>
</feature>
<evidence type="ECO:0000256" key="4">
    <source>
        <dbReference type="ARBA" id="ARBA00022741"/>
    </source>
</evidence>
<dbReference type="EC" id="2.7.11.1" evidence="2"/>
<proteinExistence type="inferred from homology"/>
<dbReference type="Proteomes" id="UP000308199">
    <property type="component" value="Unassembled WGS sequence"/>
</dbReference>
<feature type="compositionally biased region" description="Acidic residues" evidence="8">
    <location>
        <begin position="417"/>
        <end position="427"/>
    </location>
</feature>
<evidence type="ECO:0000313" key="10">
    <source>
        <dbReference type="EMBL" id="THH04354.1"/>
    </source>
</evidence>
<dbReference type="PROSITE" id="PS50011">
    <property type="entry name" value="PROTEIN_KINASE_DOM"/>
    <property type="match status" value="1"/>
</dbReference>
<evidence type="ECO:0000256" key="5">
    <source>
        <dbReference type="ARBA" id="ARBA00022777"/>
    </source>
</evidence>
<dbReference type="InterPro" id="IPR017441">
    <property type="entry name" value="Protein_kinase_ATP_BS"/>
</dbReference>
<feature type="compositionally biased region" description="Low complexity" evidence="8">
    <location>
        <begin position="428"/>
        <end position="437"/>
    </location>
</feature>
<dbReference type="SMART" id="SM00220">
    <property type="entry name" value="S_TKc"/>
    <property type="match status" value="1"/>
</dbReference>
<dbReference type="InterPro" id="IPR000719">
    <property type="entry name" value="Prot_kinase_dom"/>
</dbReference>
<organism evidence="10 11">
    <name type="scientific">Phellinidium pouzarii</name>
    <dbReference type="NCBI Taxonomy" id="167371"/>
    <lineage>
        <taxon>Eukaryota</taxon>
        <taxon>Fungi</taxon>
        <taxon>Dikarya</taxon>
        <taxon>Basidiomycota</taxon>
        <taxon>Agaricomycotina</taxon>
        <taxon>Agaricomycetes</taxon>
        <taxon>Hymenochaetales</taxon>
        <taxon>Hymenochaetaceae</taxon>
        <taxon>Phellinidium</taxon>
    </lineage>
</organism>
<name>A0A4S4KZM4_9AGAM</name>
<feature type="domain" description="Protein kinase" evidence="9">
    <location>
        <begin position="28"/>
        <end position="298"/>
    </location>
</feature>
<evidence type="ECO:0000256" key="6">
    <source>
        <dbReference type="ARBA" id="ARBA00022840"/>
    </source>
</evidence>
<dbReference type="SUPFAM" id="SSF56112">
    <property type="entry name" value="Protein kinase-like (PK-like)"/>
    <property type="match status" value="1"/>
</dbReference>
<evidence type="ECO:0000256" key="3">
    <source>
        <dbReference type="ARBA" id="ARBA00022679"/>
    </source>
</evidence>
<dbReference type="GO" id="GO:0004674">
    <property type="term" value="F:protein serine/threonine kinase activity"/>
    <property type="evidence" value="ECO:0007669"/>
    <property type="project" value="UniProtKB-EC"/>
</dbReference>
<keyword evidence="11" id="KW-1185">Reference proteome</keyword>